<feature type="compositionally biased region" description="Polar residues" evidence="2">
    <location>
        <begin position="426"/>
        <end position="436"/>
    </location>
</feature>
<proteinExistence type="predicted"/>
<dbReference type="Gene3D" id="1.10.246.70">
    <property type="match status" value="1"/>
</dbReference>
<sequence>MGARRLSRMLVPMAALSLLPTLATAAQAEPNPGIVIQNGVTAPVFGYADAIRERVFVDTDMDTDKNGVKDVAAFDIIRPKATADGLKVPVIMDASPYYRTSCRGNETECKLDTDGDGLLDQWPLFYDNYFVPRGYAVVLSDALGTANSTGCPTTGGKGDTAAALATIDWLNGRRTGRHADGSVATAGWHNGKTGMIGKSYDGTIANAAAATGIEGLTTIVPISAISSWYDYQRTGGVRHSTGYASYLSNAVTGDRYLPEVDRARKAACAAIRTELDAGAGDDTGDYSAYWAERDYRPDADQVKASVFVYHGINDHNVRGSQFSEWWYELAENDVTRKIWISQLGHVDPFDIRRGDWVNTLHRWFDHELQGVENGILDEPMADIEQTPLNWVTATNWPQPGTVKTNVYLQPNSATTPGGLALHRSKSGVSETYTDTRTSETVLTRSLPTEVNSARLVYMTAPLTADLHISGTPELSLRFKTDRNDASLSTFLVDLGTGQHISTTNDGALTGTEEDCWGESSAADNACYKKVTERVITNEQELVTRGIQDASNINSLSRDRKLTPNQYRKAEIKLQPEDYVFAKGHRIAIVVAGSNSSWGQRTATESNGAVITLDPRDNRIELPIVGGAAAAKAAGIAK</sequence>
<evidence type="ECO:0000256" key="2">
    <source>
        <dbReference type="SAM" id="MobiDB-lite"/>
    </source>
</evidence>
<gene>
    <name evidence="5" type="ORF">G9H71_19500</name>
</gene>
<evidence type="ECO:0000259" key="4">
    <source>
        <dbReference type="SMART" id="SM00939"/>
    </source>
</evidence>
<comment type="caution">
    <text evidence="5">The sequence shown here is derived from an EMBL/GenBank/DDBJ whole genome shotgun (WGS) entry which is preliminary data.</text>
</comment>
<dbReference type="InterPro" id="IPR005674">
    <property type="entry name" value="CocE/Ser_esterase"/>
</dbReference>
<dbReference type="SMART" id="SM00939">
    <property type="entry name" value="PepX_C"/>
    <property type="match status" value="1"/>
</dbReference>
<keyword evidence="3" id="KW-0732">Signal</keyword>
<evidence type="ECO:0000256" key="1">
    <source>
        <dbReference type="ARBA" id="ARBA00022801"/>
    </source>
</evidence>
<dbReference type="Pfam" id="PF02129">
    <property type="entry name" value="Peptidase_S15"/>
    <property type="match status" value="1"/>
</dbReference>
<accession>A0ABX0GYD8</accession>
<feature type="domain" description="Xaa-Pro dipeptidyl-peptidase C-terminal" evidence="4">
    <location>
        <begin position="361"/>
        <end position="620"/>
    </location>
</feature>
<dbReference type="InterPro" id="IPR013736">
    <property type="entry name" value="Xaa-Pro_dipept_C"/>
</dbReference>
<name>A0ABX0GYD8_9ACTN</name>
<dbReference type="EMBL" id="JAANNP010000076">
    <property type="protein sequence ID" value="NHC15973.1"/>
    <property type="molecule type" value="Genomic_DNA"/>
</dbReference>
<dbReference type="InterPro" id="IPR000383">
    <property type="entry name" value="Xaa-Pro-like_dom"/>
</dbReference>
<dbReference type="InterPro" id="IPR029058">
    <property type="entry name" value="AB_hydrolase_fold"/>
</dbReference>
<feature type="chain" id="PRO_5045931917" evidence="3">
    <location>
        <begin position="26"/>
        <end position="637"/>
    </location>
</feature>
<feature type="signal peptide" evidence="3">
    <location>
        <begin position="1"/>
        <end position="25"/>
    </location>
</feature>
<dbReference type="Gene3D" id="2.60.120.260">
    <property type="entry name" value="Galactose-binding domain-like"/>
    <property type="match status" value="1"/>
</dbReference>
<dbReference type="Proteomes" id="UP000800981">
    <property type="component" value="Unassembled WGS sequence"/>
</dbReference>
<dbReference type="Pfam" id="PF08530">
    <property type="entry name" value="PepX_C"/>
    <property type="match status" value="1"/>
</dbReference>
<organism evidence="5 6">
    <name type="scientific">Motilibacter deserti</name>
    <dbReference type="NCBI Taxonomy" id="2714956"/>
    <lineage>
        <taxon>Bacteria</taxon>
        <taxon>Bacillati</taxon>
        <taxon>Actinomycetota</taxon>
        <taxon>Actinomycetes</taxon>
        <taxon>Motilibacterales</taxon>
        <taxon>Motilibacteraceae</taxon>
        <taxon>Motilibacter</taxon>
    </lineage>
</organism>
<evidence type="ECO:0000313" key="5">
    <source>
        <dbReference type="EMBL" id="NHC15973.1"/>
    </source>
</evidence>
<dbReference type="RefSeq" id="WP_231135132.1">
    <property type="nucleotide sequence ID" value="NZ_JAANNP010000076.1"/>
</dbReference>
<protein>
    <submittedName>
        <fullName evidence="5">CocE/NonD family hydrolase</fullName>
    </submittedName>
</protein>
<keyword evidence="1 5" id="KW-0378">Hydrolase</keyword>
<evidence type="ECO:0000256" key="3">
    <source>
        <dbReference type="SAM" id="SignalP"/>
    </source>
</evidence>
<keyword evidence="6" id="KW-1185">Reference proteome</keyword>
<dbReference type="SUPFAM" id="SSF49785">
    <property type="entry name" value="Galactose-binding domain-like"/>
    <property type="match status" value="1"/>
</dbReference>
<dbReference type="GO" id="GO:0016787">
    <property type="term" value="F:hydrolase activity"/>
    <property type="evidence" value="ECO:0007669"/>
    <property type="project" value="UniProtKB-KW"/>
</dbReference>
<dbReference type="SUPFAM" id="SSF53474">
    <property type="entry name" value="alpha/beta-Hydrolases"/>
    <property type="match status" value="1"/>
</dbReference>
<evidence type="ECO:0000313" key="6">
    <source>
        <dbReference type="Proteomes" id="UP000800981"/>
    </source>
</evidence>
<feature type="region of interest" description="Disordered" evidence="2">
    <location>
        <begin position="415"/>
        <end position="436"/>
    </location>
</feature>
<reference evidence="5 6" key="1">
    <citation type="submission" date="2020-03" db="EMBL/GenBank/DDBJ databases">
        <title>Two novel Motilibacter sp.</title>
        <authorList>
            <person name="Liu S."/>
        </authorList>
    </citation>
    <scope>NUCLEOTIDE SEQUENCE [LARGE SCALE GENOMIC DNA]</scope>
    <source>
        <strain evidence="5 6">E257</strain>
    </source>
</reference>
<dbReference type="NCBIfam" id="TIGR00976">
    <property type="entry name" value="CocE_NonD"/>
    <property type="match status" value="1"/>
</dbReference>
<dbReference type="InterPro" id="IPR008979">
    <property type="entry name" value="Galactose-bd-like_sf"/>
</dbReference>
<dbReference type="Gene3D" id="3.40.50.1820">
    <property type="entry name" value="alpha/beta hydrolase"/>
    <property type="match status" value="1"/>
</dbReference>